<name>A0AAP0GG31_9ASPA</name>
<accession>A0AAP0GG31</accession>
<dbReference type="PANTHER" id="PTHR31896:SF76">
    <property type="entry name" value="BAHD ACYLTRANSFERASE DCR"/>
    <property type="match status" value="1"/>
</dbReference>
<proteinExistence type="predicted"/>
<evidence type="ECO:0000313" key="3">
    <source>
        <dbReference type="Proteomes" id="UP001418222"/>
    </source>
</evidence>
<reference evidence="2 3" key="1">
    <citation type="journal article" date="2022" name="Nat. Plants">
        <title>Genomes of leafy and leafless Platanthera orchids illuminate the evolution of mycoheterotrophy.</title>
        <authorList>
            <person name="Li M.H."/>
            <person name="Liu K.W."/>
            <person name="Li Z."/>
            <person name="Lu H.C."/>
            <person name="Ye Q.L."/>
            <person name="Zhang D."/>
            <person name="Wang J.Y."/>
            <person name="Li Y.F."/>
            <person name="Zhong Z.M."/>
            <person name="Liu X."/>
            <person name="Yu X."/>
            <person name="Liu D.K."/>
            <person name="Tu X.D."/>
            <person name="Liu B."/>
            <person name="Hao Y."/>
            <person name="Liao X.Y."/>
            <person name="Jiang Y.T."/>
            <person name="Sun W.H."/>
            <person name="Chen J."/>
            <person name="Chen Y.Q."/>
            <person name="Ai Y."/>
            <person name="Zhai J.W."/>
            <person name="Wu S.S."/>
            <person name="Zhou Z."/>
            <person name="Hsiao Y.Y."/>
            <person name="Wu W.L."/>
            <person name="Chen Y.Y."/>
            <person name="Lin Y.F."/>
            <person name="Hsu J.L."/>
            <person name="Li C.Y."/>
            <person name="Wang Z.W."/>
            <person name="Zhao X."/>
            <person name="Zhong W.Y."/>
            <person name="Ma X.K."/>
            <person name="Ma L."/>
            <person name="Huang J."/>
            <person name="Chen G.Z."/>
            <person name="Huang M.Z."/>
            <person name="Huang L."/>
            <person name="Peng D.H."/>
            <person name="Luo Y.B."/>
            <person name="Zou S.Q."/>
            <person name="Chen S.P."/>
            <person name="Lan S."/>
            <person name="Tsai W.C."/>
            <person name="Van de Peer Y."/>
            <person name="Liu Z.J."/>
        </authorList>
    </citation>
    <scope>NUCLEOTIDE SEQUENCE [LARGE SCALE GENOMIC DNA]</scope>
    <source>
        <strain evidence="2">Lor287</strain>
    </source>
</reference>
<dbReference type="GO" id="GO:0016746">
    <property type="term" value="F:acyltransferase activity"/>
    <property type="evidence" value="ECO:0007669"/>
    <property type="project" value="UniProtKB-KW"/>
</dbReference>
<organism evidence="2 3">
    <name type="scientific">Platanthera zijinensis</name>
    <dbReference type="NCBI Taxonomy" id="2320716"/>
    <lineage>
        <taxon>Eukaryota</taxon>
        <taxon>Viridiplantae</taxon>
        <taxon>Streptophyta</taxon>
        <taxon>Embryophyta</taxon>
        <taxon>Tracheophyta</taxon>
        <taxon>Spermatophyta</taxon>
        <taxon>Magnoliopsida</taxon>
        <taxon>Liliopsida</taxon>
        <taxon>Asparagales</taxon>
        <taxon>Orchidaceae</taxon>
        <taxon>Orchidoideae</taxon>
        <taxon>Orchideae</taxon>
        <taxon>Orchidinae</taxon>
        <taxon>Platanthera</taxon>
    </lineage>
</organism>
<dbReference type="InterPro" id="IPR051283">
    <property type="entry name" value="Sec_Metabolite_Acyltrans"/>
</dbReference>
<protein>
    <submittedName>
        <fullName evidence="2">BAHD acyltransferase DCR</fullName>
    </submittedName>
</protein>
<dbReference type="AlphaFoldDB" id="A0AAP0GG31"/>
<dbReference type="InterPro" id="IPR023213">
    <property type="entry name" value="CAT-like_dom_sf"/>
</dbReference>
<dbReference type="PANTHER" id="PTHR31896">
    <property type="entry name" value="FAMILY REGULATORY PROTEIN, PUTATIVE (AFU_ORTHOLOGUE AFUA_3G14730)-RELATED"/>
    <property type="match status" value="1"/>
</dbReference>
<comment type="caution">
    <text evidence="2">The sequence shown here is derived from an EMBL/GenBank/DDBJ whole genome shotgun (WGS) entry which is preliminary data.</text>
</comment>
<keyword evidence="3" id="KW-1185">Reference proteome</keyword>
<dbReference type="EMBL" id="JBBWWQ010000001">
    <property type="protein sequence ID" value="KAK8957873.1"/>
    <property type="molecule type" value="Genomic_DNA"/>
</dbReference>
<dbReference type="Pfam" id="PF02458">
    <property type="entry name" value="Transferase"/>
    <property type="match status" value="1"/>
</dbReference>
<dbReference type="Proteomes" id="UP001418222">
    <property type="component" value="Unassembled WGS sequence"/>
</dbReference>
<keyword evidence="1" id="KW-0808">Transferase</keyword>
<sequence length="157" mass="17263">MRPAAPGLPSLVEALSDSFYEQHRSRTQAAPEIPAAAHELVDSNPTPPTVVRARVSYFRKSIVLRLKSSTNSSFPDNTKPFSTFQSLTTHARHFVSHARRLPSEAITIFAVFADCRLRIQPSIPNSYFSNLIQAVFTDTVVDALLTARLSSPLAGLL</sequence>
<gene>
    <name evidence="2" type="primary">DCR</name>
    <name evidence="2" type="ORF">KSP39_PZI000773</name>
</gene>
<keyword evidence="2" id="KW-0012">Acyltransferase</keyword>
<dbReference type="Gene3D" id="3.30.559.10">
    <property type="entry name" value="Chloramphenicol acetyltransferase-like domain"/>
    <property type="match status" value="1"/>
</dbReference>
<evidence type="ECO:0000313" key="2">
    <source>
        <dbReference type="EMBL" id="KAK8957873.1"/>
    </source>
</evidence>
<evidence type="ECO:0000256" key="1">
    <source>
        <dbReference type="ARBA" id="ARBA00022679"/>
    </source>
</evidence>